<dbReference type="GO" id="GO:0003729">
    <property type="term" value="F:mRNA binding"/>
    <property type="evidence" value="ECO:0007669"/>
    <property type="project" value="TreeGrafter"/>
</dbReference>
<evidence type="ECO:0000259" key="4">
    <source>
        <dbReference type="PROSITE" id="PS50102"/>
    </source>
</evidence>
<feature type="domain" description="RRM" evidence="4">
    <location>
        <begin position="59"/>
        <end position="138"/>
    </location>
</feature>
<dbReference type="InterPro" id="IPR000504">
    <property type="entry name" value="RRM_dom"/>
</dbReference>
<dbReference type="InterPro" id="IPR035979">
    <property type="entry name" value="RBD_domain_sf"/>
</dbReference>
<dbReference type="PANTHER" id="PTHR19965:SF35">
    <property type="entry name" value="RNA ANNEALING PROTEIN YRA1"/>
    <property type="match status" value="1"/>
</dbReference>
<proteinExistence type="predicted"/>
<evidence type="ECO:0000313" key="5">
    <source>
        <dbReference type="EMBL" id="CEQ42226.1"/>
    </source>
</evidence>
<dbReference type="SMART" id="SM00360">
    <property type="entry name" value="RRM"/>
    <property type="match status" value="1"/>
</dbReference>
<feature type="region of interest" description="Disordered" evidence="3">
    <location>
        <begin position="1"/>
        <end position="42"/>
    </location>
</feature>
<dbReference type="Proteomes" id="UP000243876">
    <property type="component" value="Unassembled WGS sequence"/>
</dbReference>
<dbReference type="GO" id="GO:0005634">
    <property type="term" value="C:nucleus"/>
    <property type="evidence" value="ECO:0007669"/>
    <property type="project" value="TreeGrafter"/>
</dbReference>
<dbReference type="InterPro" id="IPR051229">
    <property type="entry name" value="ALYREF_mRNA_export"/>
</dbReference>
<accession>A0A0D6ER46</accession>
<gene>
    <name evidence="5" type="primary">SPOSA6832_04040</name>
</gene>
<dbReference type="InterPro" id="IPR012677">
    <property type="entry name" value="Nucleotide-bd_a/b_plait_sf"/>
</dbReference>
<dbReference type="EMBL" id="CENE01000022">
    <property type="protein sequence ID" value="CEQ42226.1"/>
    <property type="molecule type" value="Genomic_DNA"/>
</dbReference>
<feature type="compositionally biased region" description="Basic residues" evidence="3">
    <location>
        <begin position="13"/>
        <end position="24"/>
    </location>
</feature>
<evidence type="ECO:0000256" key="2">
    <source>
        <dbReference type="PROSITE-ProRule" id="PRU00176"/>
    </source>
</evidence>
<organism evidence="5 6">
    <name type="scientific">Sporidiobolus salmonicolor</name>
    <name type="common">Yeast-like fungus</name>
    <name type="synonym">Sporobolomyces salmonicolor</name>
    <dbReference type="NCBI Taxonomy" id="5005"/>
    <lineage>
        <taxon>Eukaryota</taxon>
        <taxon>Fungi</taxon>
        <taxon>Dikarya</taxon>
        <taxon>Basidiomycota</taxon>
        <taxon>Pucciniomycotina</taxon>
        <taxon>Microbotryomycetes</taxon>
        <taxon>Sporidiobolales</taxon>
        <taxon>Sporidiobolaceae</taxon>
        <taxon>Sporobolomyces</taxon>
    </lineage>
</organism>
<dbReference type="AlphaFoldDB" id="A0A0D6ER46"/>
<dbReference type="Gene3D" id="3.30.70.330">
    <property type="match status" value="1"/>
</dbReference>
<dbReference type="PROSITE" id="PS50102">
    <property type="entry name" value="RRM"/>
    <property type="match status" value="1"/>
</dbReference>
<dbReference type="OrthoDB" id="346839at2759"/>
<keyword evidence="6" id="KW-1185">Reference proteome</keyword>
<dbReference type="SUPFAM" id="SSF54928">
    <property type="entry name" value="RNA-binding domain, RBD"/>
    <property type="match status" value="1"/>
</dbReference>
<dbReference type="Pfam" id="PF00076">
    <property type="entry name" value="RRM_1"/>
    <property type="match status" value="1"/>
</dbReference>
<evidence type="ECO:0000256" key="3">
    <source>
        <dbReference type="SAM" id="MobiDB-lite"/>
    </source>
</evidence>
<dbReference type="PANTHER" id="PTHR19965">
    <property type="entry name" value="RNA AND EXPORT FACTOR BINDING PROTEIN"/>
    <property type="match status" value="1"/>
</dbReference>
<evidence type="ECO:0000256" key="1">
    <source>
        <dbReference type="ARBA" id="ARBA00022884"/>
    </source>
</evidence>
<name>A0A0D6ER46_SPOSA</name>
<protein>
    <submittedName>
        <fullName evidence="5">SPOSA6832_04040-mRNA-1:cds</fullName>
    </submittedName>
</protein>
<sequence>MNIDKSLDDIISTKKRSRGPRRQRGNPPASSKQQAGVAAPAPAAVPAAQAAAANVHVGDKIIVSNLSALVSSPRRPFELFTTTVGPVRTVSLSYNAQGKSKGIATVGFNKAEHATSAYQQYNKRLIDGSRRLLLFSNELHRAGSTIGQPSS</sequence>
<feature type="compositionally biased region" description="Basic and acidic residues" evidence="3">
    <location>
        <begin position="1"/>
        <end position="12"/>
    </location>
</feature>
<feature type="compositionally biased region" description="Low complexity" evidence="3">
    <location>
        <begin position="33"/>
        <end position="42"/>
    </location>
</feature>
<keyword evidence="1 2" id="KW-0694">RNA-binding</keyword>
<reference evidence="6" key="1">
    <citation type="submission" date="2015-02" db="EMBL/GenBank/DDBJ databases">
        <authorList>
            <person name="Gon?alves P."/>
        </authorList>
    </citation>
    <scope>NUCLEOTIDE SEQUENCE [LARGE SCALE GENOMIC DNA]</scope>
</reference>
<evidence type="ECO:0000313" key="6">
    <source>
        <dbReference type="Proteomes" id="UP000243876"/>
    </source>
</evidence>